<dbReference type="InterPro" id="IPR006150">
    <property type="entry name" value="Cys_repeat_1"/>
</dbReference>
<dbReference type="AlphaFoldDB" id="A0A0V0YBL6"/>
<comment type="caution">
    <text evidence="2">The sequence shown here is derived from an EMBL/GenBank/DDBJ whole genome shotgun (WGS) entry which is preliminary data.</text>
</comment>
<evidence type="ECO:0000313" key="2">
    <source>
        <dbReference type="EMBL" id="KRX97543.1"/>
    </source>
</evidence>
<dbReference type="SMART" id="SM00289">
    <property type="entry name" value="WR1"/>
    <property type="match status" value="17"/>
</dbReference>
<dbReference type="Proteomes" id="UP000054815">
    <property type="component" value="Unassembled WGS sequence"/>
</dbReference>
<gene>
    <name evidence="2" type="primary">K04H4.2</name>
    <name evidence="2" type="ORF">T4E_1059</name>
</gene>
<name>A0A0V0YBL6_TRIPS</name>
<dbReference type="InterPro" id="IPR036508">
    <property type="entry name" value="Chitin-bd_dom_sf"/>
</dbReference>
<organism evidence="2 3">
    <name type="scientific">Trichinella pseudospiralis</name>
    <name type="common">Parasitic roundworm</name>
    <dbReference type="NCBI Taxonomy" id="6337"/>
    <lineage>
        <taxon>Eukaryota</taxon>
        <taxon>Metazoa</taxon>
        <taxon>Ecdysozoa</taxon>
        <taxon>Nematoda</taxon>
        <taxon>Enoplea</taxon>
        <taxon>Dorylaimia</taxon>
        <taxon>Trichinellida</taxon>
        <taxon>Trichinellidae</taxon>
        <taxon>Trichinella</taxon>
    </lineage>
</organism>
<protein>
    <recommendedName>
        <fullName evidence="1">CC domain-containing protein</fullName>
    </recommendedName>
</protein>
<dbReference type="STRING" id="6337.A0A0V0YBL6"/>
<dbReference type="SUPFAM" id="SSF57625">
    <property type="entry name" value="Invertebrate chitin-binding proteins"/>
    <property type="match status" value="1"/>
</dbReference>
<dbReference type="PANTHER" id="PTHR34150">
    <property type="entry name" value="PROTEIN CBG08832-RELATED"/>
    <property type="match status" value="1"/>
</dbReference>
<feature type="domain" description="CC" evidence="1">
    <location>
        <begin position="545"/>
        <end position="569"/>
    </location>
</feature>
<evidence type="ECO:0000313" key="3">
    <source>
        <dbReference type="Proteomes" id="UP000054815"/>
    </source>
</evidence>
<accession>A0A0V0YBL6</accession>
<sequence>MQTLLTFCLSINGTLSEKNGKWQKYECKGRSIKDCMEMAANLTHLDSVQNDFDVDYDMLTNYNAKRISAPYAMSFANVARPSEGRCKITEPAIPGGPCCLEAFSRLEPDLKYPQYYLQCSSTQKDDEMGQWVRMQCPDGLVFDSPSQMCINSISANAQGSGSGRKIPSEYNNANLNPFSTMSQTYLRPSYTSCPDGSTAKSNCLNGQCPTGQKCINNLCCEISRNVCDDGTVGIKSCTKNEECTLGYYCAQNKRICCRLRTSMNNPRSFTYALSIACPAALNSIITLCNSAYQCPAGSTCITSLGVCCPVEQAPASGLYAQCPDDTKPLTGSWCMTSNQCPAGYYCPISTRACCSLPNQMAPSLMHMYIEGTCPDGTAALAYPTKCTSNTQCPIKCYCALHLNSCCVLPVVPPPQPANFRFCPDGSPATSISCTVDSTCPNGYYCPGSLGFCCRIPSNTGICPDGSEAAGFCVRGLCGNGYSCITEMNICCPRSGSSSISIGMCPDGSAPTHTCTHGQCMPDYVCLGGVCCPQLTNKLPCLDGSQPIGLCINGRCGNGFVCTDGNYCCRQINSPGLPRCADGSTAFCQCSNGRCPMGLTCTDKNICCPQSHGIAKLCPDGSQPVSPCLGGQCSMGFYCVSNVCCATSLIETKLCPNGLQPQGKCVKGQCGPGFTCTVDNVCCPVSIIPGLCPDGKQPAGACINGLCGAGFTCLAGANICCTGATQPTFCLDGTIPVGPCVNGLCGVGFTCTTGNLCCPQGSFSPGIGGICGDGSKSVGPCIGGLCAIGYSCTPENFCCQDEGPPVTDICPDGSLPTESCTADFQCSRQSLICIDGYNCCPLTGGVEAGSCPTGTMYYGLCVNGLCPDGMQCISGQCCGPPTTSKAFLTSDTGSGSNVRMLGVPIAKSPGSKCTNSEECNGAKSKLAICHNQLCTCLTPAKPMRGTCVLRPPPKTSSSSGEFLDLIVNDSPISEEIQRVWRNCTSSSECNKRSHEKCISGVCISPRAPGEPCSENAECMLNCAASSCQKHADRKICVCAEKLYRYKRHCMKKCPQGTQTREDKNDCEDTAYSMILQDNASFGSEIRLNSAC</sequence>
<dbReference type="GO" id="GO:0008061">
    <property type="term" value="F:chitin binding"/>
    <property type="evidence" value="ECO:0007669"/>
    <property type="project" value="InterPro"/>
</dbReference>
<dbReference type="Pfam" id="PF04942">
    <property type="entry name" value="CC"/>
    <property type="match status" value="2"/>
</dbReference>
<dbReference type="InterPro" id="IPR007026">
    <property type="entry name" value="CC_domain"/>
</dbReference>
<feature type="domain" description="CC" evidence="1">
    <location>
        <begin position="735"/>
        <end position="759"/>
    </location>
</feature>
<reference evidence="2 3" key="1">
    <citation type="submission" date="2015-01" db="EMBL/GenBank/DDBJ databases">
        <title>Evolution of Trichinella species and genotypes.</title>
        <authorList>
            <person name="Korhonen P.K."/>
            <person name="Edoardo P."/>
            <person name="Giuseppe L.R."/>
            <person name="Gasser R.B."/>
        </authorList>
    </citation>
    <scope>NUCLEOTIDE SEQUENCE [LARGE SCALE GENOMIC DNA]</scope>
    <source>
        <strain evidence="2">ISS141</strain>
    </source>
</reference>
<evidence type="ECO:0000259" key="1">
    <source>
        <dbReference type="Pfam" id="PF04942"/>
    </source>
</evidence>
<dbReference type="EMBL" id="JYDU01000030">
    <property type="protein sequence ID" value="KRX97543.1"/>
    <property type="molecule type" value="Genomic_DNA"/>
</dbReference>
<proteinExistence type="predicted"/>